<evidence type="ECO:0008006" key="3">
    <source>
        <dbReference type="Google" id="ProtNLM"/>
    </source>
</evidence>
<dbReference type="PANTHER" id="PTHR31900">
    <property type="entry name" value="F-BOX/RNI SUPERFAMILY PROTEIN-RELATED"/>
    <property type="match status" value="1"/>
</dbReference>
<dbReference type="OrthoDB" id="868202at2759"/>
<protein>
    <recommendedName>
        <fullName evidence="3">F-box domain-containing protein</fullName>
    </recommendedName>
</protein>
<dbReference type="InterPro" id="IPR032675">
    <property type="entry name" value="LRR_dom_sf"/>
</dbReference>
<sequence>MADIISGFPDSILCYILSFLPTKQCSFQKPLHRFRLRCCVSYNHYSTETCIKDAVTSGGLEHLDLSLHSSIVVPSLVFSCKTLLVLKLANLLLKNIFFVDLPLLKILHLNSVSFSEDLDFLQQFLSGSPNLEDLEVKDFNANAAEKLVRANIDAHLVPLENVKNVQVLVTDR</sequence>
<dbReference type="EMBL" id="CM002291">
    <property type="protein sequence ID" value="ESW23060.1"/>
    <property type="molecule type" value="Genomic_DNA"/>
</dbReference>
<keyword evidence="2" id="KW-1185">Reference proteome</keyword>
<dbReference type="OMA" id="HYSTETC"/>
<evidence type="ECO:0000313" key="1">
    <source>
        <dbReference type="EMBL" id="ESW23060.1"/>
    </source>
</evidence>
<dbReference type="Pfam" id="PF07723">
    <property type="entry name" value="LRR_2"/>
    <property type="match status" value="1"/>
</dbReference>
<dbReference type="Gene3D" id="3.80.10.10">
    <property type="entry name" value="Ribonuclease Inhibitor"/>
    <property type="match status" value="1"/>
</dbReference>
<reference evidence="2" key="1">
    <citation type="journal article" date="2014" name="Nat. Genet.">
        <title>A reference genome for common bean and genome-wide analysis of dual domestications.</title>
        <authorList>
            <person name="Schmutz J."/>
            <person name="McClean P.E."/>
            <person name="Mamidi S."/>
            <person name="Wu G.A."/>
            <person name="Cannon S.B."/>
            <person name="Grimwood J."/>
            <person name="Jenkins J."/>
            <person name="Shu S."/>
            <person name="Song Q."/>
            <person name="Chavarro C."/>
            <person name="Torres-Torres M."/>
            <person name="Geffroy V."/>
            <person name="Moghaddam S.M."/>
            <person name="Gao D."/>
            <person name="Abernathy B."/>
            <person name="Barry K."/>
            <person name="Blair M."/>
            <person name="Brick M.A."/>
            <person name="Chovatia M."/>
            <person name="Gepts P."/>
            <person name="Goodstein D.M."/>
            <person name="Gonzales M."/>
            <person name="Hellsten U."/>
            <person name="Hyten D.L."/>
            <person name="Jia G."/>
            <person name="Kelly J.D."/>
            <person name="Kudrna D."/>
            <person name="Lee R."/>
            <person name="Richard M.M."/>
            <person name="Miklas P.N."/>
            <person name="Osorno J.M."/>
            <person name="Rodrigues J."/>
            <person name="Thareau V."/>
            <person name="Urrea C.A."/>
            <person name="Wang M."/>
            <person name="Yu Y."/>
            <person name="Zhang M."/>
            <person name="Wing R.A."/>
            <person name="Cregan P.B."/>
            <person name="Rokhsar D.S."/>
            <person name="Jackson S.A."/>
        </authorList>
    </citation>
    <scope>NUCLEOTIDE SEQUENCE [LARGE SCALE GENOMIC DNA]</scope>
    <source>
        <strain evidence="2">cv. G19833</strain>
    </source>
</reference>
<dbReference type="Proteomes" id="UP000000226">
    <property type="component" value="Chromosome 4"/>
</dbReference>
<name>V7C184_PHAVU</name>
<dbReference type="Gramene" id="ESW23060">
    <property type="protein sequence ID" value="ESW23060"/>
    <property type="gene ID" value="PHAVU_004G0151000g"/>
</dbReference>
<gene>
    <name evidence="1" type="ORF">PHAVU_004G0151000g</name>
</gene>
<dbReference type="InterPro" id="IPR050232">
    <property type="entry name" value="FBL13/AtMIF1-like"/>
</dbReference>
<proteinExistence type="predicted"/>
<dbReference type="SUPFAM" id="SSF52047">
    <property type="entry name" value="RNI-like"/>
    <property type="match status" value="1"/>
</dbReference>
<dbReference type="InterPro" id="IPR013101">
    <property type="entry name" value="LRR_PRU1-like"/>
</dbReference>
<accession>V7C184</accession>
<dbReference type="AlphaFoldDB" id="V7C184"/>
<organism evidence="1 2">
    <name type="scientific">Phaseolus vulgaris</name>
    <name type="common">Kidney bean</name>
    <name type="synonym">French bean</name>
    <dbReference type="NCBI Taxonomy" id="3885"/>
    <lineage>
        <taxon>Eukaryota</taxon>
        <taxon>Viridiplantae</taxon>
        <taxon>Streptophyta</taxon>
        <taxon>Embryophyta</taxon>
        <taxon>Tracheophyta</taxon>
        <taxon>Spermatophyta</taxon>
        <taxon>Magnoliopsida</taxon>
        <taxon>eudicotyledons</taxon>
        <taxon>Gunneridae</taxon>
        <taxon>Pentapetalae</taxon>
        <taxon>rosids</taxon>
        <taxon>fabids</taxon>
        <taxon>Fabales</taxon>
        <taxon>Fabaceae</taxon>
        <taxon>Papilionoideae</taxon>
        <taxon>50 kb inversion clade</taxon>
        <taxon>NPAAA clade</taxon>
        <taxon>indigoferoid/millettioid clade</taxon>
        <taxon>Phaseoleae</taxon>
        <taxon>Phaseolus</taxon>
    </lineage>
</organism>
<dbReference type="PANTHER" id="PTHR31900:SF30">
    <property type="entry name" value="SUPERFAMILY PROTEIN, PUTATIVE-RELATED"/>
    <property type="match status" value="1"/>
</dbReference>
<feature type="non-terminal residue" evidence="1">
    <location>
        <position position="172"/>
    </location>
</feature>
<evidence type="ECO:0000313" key="2">
    <source>
        <dbReference type="Proteomes" id="UP000000226"/>
    </source>
</evidence>